<organism evidence="1">
    <name type="scientific">Siphoviridae sp. ct57T16</name>
    <dbReference type="NCBI Taxonomy" id="2825333"/>
    <lineage>
        <taxon>Viruses</taxon>
        <taxon>Duplodnaviria</taxon>
        <taxon>Heunggongvirae</taxon>
        <taxon>Uroviricota</taxon>
        <taxon>Caudoviricetes</taxon>
    </lineage>
</organism>
<dbReference type="EMBL" id="BK015246">
    <property type="protein sequence ID" value="DAD97696.1"/>
    <property type="molecule type" value="Genomic_DNA"/>
</dbReference>
<protein>
    <submittedName>
        <fullName evidence="1">Uncharacterized protein</fullName>
    </submittedName>
</protein>
<proteinExistence type="predicted"/>
<evidence type="ECO:0000313" key="1">
    <source>
        <dbReference type="EMBL" id="DAD97696.1"/>
    </source>
</evidence>
<name>A0A8S5NU33_9CAUD</name>
<reference evidence="1" key="1">
    <citation type="journal article" date="2021" name="Proc. Natl. Acad. Sci. U.S.A.">
        <title>A Catalog of Tens of Thousands of Viruses from Human Metagenomes Reveals Hidden Associations with Chronic Diseases.</title>
        <authorList>
            <person name="Tisza M.J."/>
            <person name="Buck C.B."/>
        </authorList>
    </citation>
    <scope>NUCLEOTIDE SEQUENCE</scope>
    <source>
        <strain evidence="1">Ct57T16</strain>
    </source>
</reference>
<sequence length="162" mass="19158">MSVLLGDRKESKFEAITYSIELHDMLILLMQRGFGVKDVDSFVRKKYAYGDISEENFAKYRELMRSFKSKVNQCASLITSNVRAANTIYPRTMHEYETRRDYQNAAIVNCEQLINELQRVVEIFDVDLNLYNRYVKAIDREIGLIKRWRQRDMAIKSRLEKG</sequence>
<accession>A0A8S5NU33</accession>